<feature type="chain" id="PRO_5044854796" evidence="1">
    <location>
        <begin position="27"/>
        <end position="194"/>
    </location>
</feature>
<dbReference type="Proteomes" id="UP001632037">
    <property type="component" value="Unassembled WGS sequence"/>
</dbReference>
<keyword evidence="3" id="KW-1185">Reference proteome</keyword>
<sequence length="194" mass="20501">MLLSEKVNILLGLWLCLMCCVPRSRASTRKPYLSAHLFMDSSRAQAQEYQAAVDHGHVRDGAYTKHALHLGLQQQVTSVKQAATKAKPRQPSPRKARPTLQITAEDAAARAESVDQEGDSVRGNVVAIAAGTSGEQGNSEPGDRMTIGAAEGDLGCTASAAAGAPAFVVYIAAPTLPVGPQLQQFPLQQVCMLP</sequence>
<proteinExistence type="predicted"/>
<feature type="signal peptide" evidence="1">
    <location>
        <begin position="1"/>
        <end position="26"/>
    </location>
</feature>
<name>A0ABD3FQV4_9STRA</name>
<reference evidence="2 3" key="1">
    <citation type="submission" date="2024-09" db="EMBL/GenBank/DDBJ databases">
        <title>Genome sequencing and assembly of Phytophthora oleae, isolate VK10A, causative agent of rot of olive drupes.</title>
        <authorList>
            <person name="Conti Taguali S."/>
            <person name="Riolo M."/>
            <person name="La Spada F."/>
            <person name="Cacciola S.O."/>
            <person name="Dionisio G."/>
        </authorList>
    </citation>
    <scope>NUCLEOTIDE SEQUENCE [LARGE SCALE GENOMIC DNA]</scope>
    <source>
        <strain evidence="2 3">VK10A</strain>
    </source>
</reference>
<accession>A0ABD3FQV4</accession>
<dbReference type="EMBL" id="JBIMZQ010000014">
    <property type="protein sequence ID" value="KAL3667399.1"/>
    <property type="molecule type" value="Genomic_DNA"/>
</dbReference>
<keyword evidence="1" id="KW-0732">Signal</keyword>
<comment type="caution">
    <text evidence="2">The sequence shown here is derived from an EMBL/GenBank/DDBJ whole genome shotgun (WGS) entry which is preliminary data.</text>
</comment>
<evidence type="ECO:0000313" key="3">
    <source>
        <dbReference type="Proteomes" id="UP001632037"/>
    </source>
</evidence>
<organism evidence="2 3">
    <name type="scientific">Phytophthora oleae</name>
    <dbReference type="NCBI Taxonomy" id="2107226"/>
    <lineage>
        <taxon>Eukaryota</taxon>
        <taxon>Sar</taxon>
        <taxon>Stramenopiles</taxon>
        <taxon>Oomycota</taxon>
        <taxon>Peronosporomycetes</taxon>
        <taxon>Peronosporales</taxon>
        <taxon>Peronosporaceae</taxon>
        <taxon>Phytophthora</taxon>
    </lineage>
</organism>
<dbReference type="AlphaFoldDB" id="A0ABD3FQV4"/>
<protein>
    <submittedName>
        <fullName evidence="2">Uncharacterized protein</fullName>
    </submittedName>
</protein>
<evidence type="ECO:0000313" key="2">
    <source>
        <dbReference type="EMBL" id="KAL3667399.1"/>
    </source>
</evidence>
<gene>
    <name evidence="2" type="ORF">V7S43_007625</name>
</gene>
<evidence type="ECO:0000256" key="1">
    <source>
        <dbReference type="SAM" id="SignalP"/>
    </source>
</evidence>